<evidence type="ECO:0000313" key="2">
    <source>
        <dbReference type="EMBL" id="KAK4297240.1"/>
    </source>
</evidence>
<proteinExistence type="predicted"/>
<gene>
    <name evidence="2" type="ORF">Pmani_030326</name>
</gene>
<sequence>MERKEGKRMKEEEVANKKGRINHGKRYDRGSPQHSITWGRANTPGSAVFDSPPSNVTAVKGHHARLPCRVKNLGHKDVSTD</sequence>
<feature type="region of interest" description="Disordered" evidence="1">
    <location>
        <begin position="1"/>
        <end position="63"/>
    </location>
</feature>
<dbReference type="InterPro" id="IPR013783">
    <property type="entry name" value="Ig-like_fold"/>
</dbReference>
<dbReference type="Gene3D" id="2.60.40.10">
    <property type="entry name" value="Immunoglobulins"/>
    <property type="match status" value="1"/>
</dbReference>
<organism evidence="2 3">
    <name type="scientific">Petrolisthes manimaculis</name>
    <dbReference type="NCBI Taxonomy" id="1843537"/>
    <lineage>
        <taxon>Eukaryota</taxon>
        <taxon>Metazoa</taxon>
        <taxon>Ecdysozoa</taxon>
        <taxon>Arthropoda</taxon>
        <taxon>Crustacea</taxon>
        <taxon>Multicrustacea</taxon>
        <taxon>Malacostraca</taxon>
        <taxon>Eumalacostraca</taxon>
        <taxon>Eucarida</taxon>
        <taxon>Decapoda</taxon>
        <taxon>Pleocyemata</taxon>
        <taxon>Anomura</taxon>
        <taxon>Galatheoidea</taxon>
        <taxon>Porcellanidae</taxon>
        <taxon>Petrolisthes</taxon>
    </lineage>
</organism>
<name>A0AAE1NVS1_9EUCA</name>
<feature type="compositionally biased region" description="Basic and acidic residues" evidence="1">
    <location>
        <begin position="1"/>
        <end position="16"/>
    </location>
</feature>
<reference evidence="2" key="1">
    <citation type="submission" date="2023-11" db="EMBL/GenBank/DDBJ databases">
        <title>Genome assemblies of two species of porcelain crab, Petrolisthes cinctipes and Petrolisthes manimaculis (Anomura: Porcellanidae).</title>
        <authorList>
            <person name="Angst P."/>
        </authorList>
    </citation>
    <scope>NUCLEOTIDE SEQUENCE</scope>
    <source>
        <strain evidence="2">PB745_02</strain>
        <tissue evidence="2">Gill</tissue>
    </source>
</reference>
<protein>
    <recommendedName>
        <fullName evidence="4">Ig-like domain-containing protein</fullName>
    </recommendedName>
</protein>
<accession>A0AAE1NVS1</accession>
<dbReference type="EMBL" id="JAWZYT010003684">
    <property type="protein sequence ID" value="KAK4297240.1"/>
    <property type="molecule type" value="Genomic_DNA"/>
</dbReference>
<comment type="caution">
    <text evidence="2">The sequence shown here is derived from an EMBL/GenBank/DDBJ whole genome shotgun (WGS) entry which is preliminary data.</text>
</comment>
<evidence type="ECO:0000313" key="3">
    <source>
        <dbReference type="Proteomes" id="UP001292094"/>
    </source>
</evidence>
<dbReference type="Proteomes" id="UP001292094">
    <property type="component" value="Unassembled WGS sequence"/>
</dbReference>
<evidence type="ECO:0008006" key="4">
    <source>
        <dbReference type="Google" id="ProtNLM"/>
    </source>
</evidence>
<dbReference type="AlphaFoldDB" id="A0AAE1NVS1"/>
<evidence type="ECO:0000256" key="1">
    <source>
        <dbReference type="SAM" id="MobiDB-lite"/>
    </source>
</evidence>
<keyword evidence="3" id="KW-1185">Reference proteome</keyword>